<name>A0ACC1R233_9HYPO</name>
<dbReference type="EMBL" id="JANAKD010000187">
    <property type="protein sequence ID" value="KAJ3496466.1"/>
    <property type="molecule type" value="Genomic_DNA"/>
</dbReference>
<comment type="caution">
    <text evidence="1">The sequence shown here is derived from an EMBL/GenBank/DDBJ whole genome shotgun (WGS) entry which is preliminary data.</text>
</comment>
<evidence type="ECO:0000313" key="2">
    <source>
        <dbReference type="Proteomes" id="UP001148737"/>
    </source>
</evidence>
<evidence type="ECO:0000313" key="1">
    <source>
        <dbReference type="EMBL" id="KAJ3496466.1"/>
    </source>
</evidence>
<gene>
    <name evidence="1" type="ORF">NLG97_g2635</name>
</gene>
<sequence>MSRPSSGIEPALTQVQPGIVATRECIFPIAAGNALPPSPKPPRFQERGYVRALQFFQEQTAPKFSAYFPDDLWVSWIPRLAYADDGIGHALISMASYHELFSRAVEPASSFNSMAKRKLTILALSQYNSAISSISDIAPQTMLGTEFRHLVSCVVFLAIEMLRGQIACAINLLTYGKQLLEILDKQEALLLIDQVLILKLVRALFARLTYQAVWLVGDKAPGHCFSQCYDRSLRWPDDGHLKFKDFHQAREYFFFISLNRASIPIHETVKRFSIWCDELDTFSTSWKSATGEHQSARDGSYQALQLYRAHFQIEIKAQMQAQHDDSIVWDQYGFDYNQIIDLVTQVQPVIHNRSSAAHFQMAISTVPILWYVITRCRIPRIRQRALSALESRTVQEGLIKSDYIAAIARRVIDVEQREHNVTSCVEVPFRARVAQSSSADASTTRSFACFDFLADWASTPAKLYANLEASGSHGDDILPSYYDHTTLG</sequence>
<proteinExistence type="predicted"/>
<protein>
    <submittedName>
        <fullName evidence="1">Uncharacterized protein</fullName>
    </submittedName>
</protein>
<dbReference type="Proteomes" id="UP001148737">
    <property type="component" value="Unassembled WGS sequence"/>
</dbReference>
<reference evidence="1" key="1">
    <citation type="submission" date="2022-07" db="EMBL/GenBank/DDBJ databases">
        <title>Genome Sequence of Lecanicillium saksenae.</title>
        <authorList>
            <person name="Buettner E."/>
        </authorList>
    </citation>
    <scope>NUCLEOTIDE SEQUENCE</scope>
    <source>
        <strain evidence="1">VT-O1</strain>
    </source>
</reference>
<organism evidence="1 2">
    <name type="scientific">Lecanicillium saksenae</name>
    <dbReference type="NCBI Taxonomy" id="468837"/>
    <lineage>
        <taxon>Eukaryota</taxon>
        <taxon>Fungi</taxon>
        <taxon>Dikarya</taxon>
        <taxon>Ascomycota</taxon>
        <taxon>Pezizomycotina</taxon>
        <taxon>Sordariomycetes</taxon>
        <taxon>Hypocreomycetidae</taxon>
        <taxon>Hypocreales</taxon>
        <taxon>Cordycipitaceae</taxon>
        <taxon>Lecanicillium</taxon>
    </lineage>
</organism>
<accession>A0ACC1R233</accession>
<keyword evidence="2" id="KW-1185">Reference proteome</keyword>